<comment type="catalytic activity">
    <reaction evidence="1">
        <text>[L-4-(L-arginin-2-N-yl)aspartate](n) + H2O = [L-4-(L-arginin-2-N-yl)aspartate](n-1) + L-4-(L-arginin-2-N-yl)aspartate</text>
        <dbReference type="Rhea" id="RHEA:12845"/>
        <dbReference type="Rhea" id="RHEA-COMP:13728"/>
        <dbReference type="Rhea" id="RHEA-COMP:13734"/>
        <dbReference type="ChEBI" id="CHEBI:15377"/>
        <dbReference type="ChEBI" id="CHEBI:137986"/>
        <dbReference type="ChEBI" id="CHEBI:137991"/>
        <dbReference type="EC" id="3.4.15.6"/>
    </reaction>
</comment>
<evidence type="ECO:0000256" key="2">
    <source>
        <dbReference type="ARBA" id="ARBA00002039"/>
    </source>
</evidence>
<dbReference type="GO" id="GO:0008241">
    <property type="term" value="F:peptidyl-dipeptidase activity"/>
    <property type="evidence" value="ECO:0007669"/>
    <property type="project" value="UniProtKB-EC"/>
</dbReference>
<dbReference type="GO" id="GO:0004180">
    <property type="term" value="F:carboxypeptidase activity"/>
    <property type="evidence" value="ECO:0007669"/>
    <property type="project" value="UniProtKB-KW"/>
</dbReference>
<keyword evidence="9" id="KW-0121">Carboxypeptidase</keyword>
<dbReference type="SUPFAM" id="SSF52317">
    <property type="entry name" value="Class I glutamine amidotransferase-like"/>
    <property type="match status" value="1"/>
</dbReference>
<dbReference type="Proteomes" id="UP000585802">
    <property type="component" value="Unassembled WGS sequence"/>
</dbReference>
<dbReference type="InterPro" id="IPR005320">
    <property type="entry name" value="Peptidase_S51"/>
</dbReference>
<evidence type="ECO:0000313" key="10">
    <source>
        <dbReference type="Proteomes" id="UP000585802"/>
    </source>
</evidence>
<reference evidence="10" key="1">
    <citation type="journal article" date="2019" name="bioRxiv">
        <title>Genome diversification in globally distributed novel marine Proteobacteria is linked to environmental adaptation.</title>
        <authorList>
            <person name="Zhou Z."/>
            <person name="Tran P.Q."/>
            <person name="Kieft K."/>
            <person name="Anantharaman K."/>
        </authorList>
    </citation>
    <scope>NUCLEOTIDE SEQUENCE [LARGE SCALE GENOMIC DNA]</scope>
</reference>
<keyword evidence="6" id="KW-0645">Protease</keyword>
<comment type="function">
    <text evidence="2">Exopeptidase that catalyzes the hydrolytic cleavage of multi-L-arginyl-poly-L-aspartic acid (cyanophycin; a water-insoluble reserve polymer) into aspartate-arginine dipeptides.</text>
</comment>
<dbReference type="PANTHER" id="PTHR36175:SF1">
    <property type="entry name" value="CYANOPHYCINASE"/>
    <property type="match status" value="1"/>
</dbReference>
<gene>
    <name evidence="9" type="ORF">EYQ70_04105</name>
</gene>
<evidence type="ECO:0000256" key="6">
    <source>
        <dbReference type="ARBA" id="ARBA00022670"/>
    </source>
</evidence>
<dbReference type="GO" id="GO:0006508">
    <property type="term" value="P:proteolysis"/>
    <property type="evidence" value="ECO:0007669"/>
    <property type="project" value="UniProtKB-KW"/>
</dbReference>
<sequence length="291" mass="32166">MEKQENNGQFQSTIVPKGLLVAIGGNEDKVQDLYVLRRVVELCEKSSVNIEIITTASELPEEMEEMYSKAFLKIGNTKFQFIHINNRAQAEEEKYLKRIHKADIIFFTGGDQLRITSILGGTSFLNTIIQKYYKERCIVAGTSAGATAMSQTMIYDGGASEALVKGNVKLTAGIGFIDNVTIDSHFIKRGRFGRLMEVITSNPSYLGIGLGEDTGIIIKNGSLIETIGNGLVVVFEGTHIRYSNIATIKLGEAIVVEGMSVHTLINGYGYDLKKRQIIKPSELENFQQETK</sequence>
<accession>A0A7J4GXA0</accession>
<dbReference type="Pfam" id="PF03575">
    <property type="entry name" value="Peptidase_S51"/>
    <property type="match status" value="1"/>
</dbReference>
<evidence type="ECO:0000256" key="3">
    <source>
        <dbReference type="ARBA" id="ARBA00006534"/>
    </source>
</evidence>
<comment type="caution">
    <text evidence="9">The sequence shown here is derived from an EMBL/GenBank/DDBJ whole genome shotgun (WGS) entry which is preliminary data.</text>
</comment>
<dbReference type="Gene3D" id="3.40.50.880">
    <property type="match status" value="1"/>
</dbReference>
<dbReference type="InterPro" id="IPR029062">
    <property type="entry name" value="Class_I_gatase-like"/>
</dbReference>
<comment type="similarity">
    <text evidence="3">Belongs to the peptidase S51 family.</text>
</comment>
<dbReference type="NCBIfam" id="TIGR02069">
    <property type="entry name" value="cyanophycinase"/>
    <property type="match status" value="1"/>
</dbReference>
<proteinExistence type="inferred from homology"/>
<evidence type="ECO:0000313" key="9">
    <source>
        <dbReference type="EMBL" id="HIF37561.1"/>
    </source>
</evidence>
<organism evidence="9 10">
    <name type="scientific">Marine Group III euryarchaeote</name>
    <dbReference type="NCBI Taxonomy" id="2173149"/>
    <lineage>
        <taxon>Archaea</taxon>
        <taxon>Methanobacteriati</taxon>
        <taxon>Thermoplasmatota</taxon>
        <taxon>Thermoplasmata</taxon>
        <taxon>Candidatus Thermoprofundales</taxon>
    </lineage>
</organism>
<evidence type="ECO:0000256" key="5">
    <source>
        <dbReference type="ARBA" id="ARBA00015719"/>
    </source>
</evidence>
<dbReference type="EC" id="3.4.15.6" evidence="4"/>
<protein>
    <recommendedName>
        <fullName evidence="5">Cyanophycinase</fullName>
        <ecNumber evidence="4">3.4.15.6</ecNumber>
    </recommendedName>
</protein>
<keyword evidence="7 9" id="KW-0378">Hydrolase</keyword>
<dbReference type="CDD" id="cd03145">
    <property type="entry name" value="GAT1_cyanophycinase"/>
    <property type="match status" value="1"/>
</dbReference>
<evidence type="ECO:0000256" key="8">
    <source>
        <dbReference type="ARBA" id="ARBA00022825"/>
    </source>
</evidence>
<keyword evidence="8" id="KW-0720">Serine protease</keyword>
<dbReference type="EMBL" id="DUCX01000067">
    <property type="protein sequence ID" value="HIF37561.1"/>
    <property type="molecule type" value="Genomic_DNA"/>
</dbReference>
<dbReference type="PANTHER" id="PTHR36175">
    <property type="entry name" value="CYANOPHYCINASE"/>
    <property type="match status" value="1"/>
</dbReference>
<dbReference type="PIRSF" id="PIRSF032067">
    <property type="entry name" value="Cyanophycinase"/>
    <property type="match status" value="1"/>
</dbReference>
<evidence type="ECO:0000256" key="1">
    <source>
        <dbReference type="ARBA" id="ARBA00001092"/>
    </source>
</evidence>
<dbReference type="AlphaFoldDB" id="A0A7J4GXA0"/>
<dbReference type="GO" id="GO:0008236">
    <property type="term" value="F:serine-type peptidase activity"/>
    <property type="evidence" value="ECO:0007669"/>
    <property type="project" value="UniProtKB-KW"/>
</dbReference>
<name>A0A7J4GXA0_9ARCH</name>
<dbReference type="InterPro" id="IPR011811">
    <property type="entry name" value="Peptidase_S51_cyanophycinase"/>
</dbReference>
<evidence type="ECO:0000256" key="7">
    <source>
        <dbReference type="ARBA" id="ARBA00022801"/>
    </source>
</evidence>
<evidence type="ECO:0000256" key="4">
    <source>
        <dbReference type="ARBA" id="ARBA00013115"/>
    </source>
</evidence>